<dbReference type="PROSITE" id="PS50089">
    <property type="entry name" value="ZF_RING_2"/>
    <property type="match status" value="1"/>
</dbReference>
<keyword evidence="3" id="KW-0862">Zinc</keyword>
<dbReference type="PANTHER" id="PTHR24103">
    <property type="entry name" value="E3 UBIQUITIN-PROTEIN LIGASE TRIM"/>
    <property type="match status" value="1"/>
</dbReference>
<dbReference type="InterPro" id="IPR050143">
    <property type="entry name" value="TRIM/RBCC"/>
</dbReference>
<organism evidence="8 9">
    <name type="scientific">Xiphophorus couchianus</name>
    <name type="common">Monterrey platyfish</name>
    <dbReference type="NCBI Taxonomy" id="32473"/>
    <lineage>
        <taxon>Eukaryota</taxon>
        <taxon>Metazoa</taxon>
        <taxon>Chordata</taxon>
        <taxon>Craniata</taxon>
        <taxon>Vertebrata</taxon>
        <taxon>Euteleostomi</taxon>
        <taxon>Actinopterygii</taxon>
        <taxon>Neopterygii</taxon>
        <taxon>Teleostei</taxon>
        <taxon>Neoteleostei</taxon>
        <taxon>Acanthomorphata</taxon>
        <taxon>Ovalentaria</taxon>
        <taxon>Atherinomorphae</taxon>
        <taxon>Cyprinodontiformes</taxon>
        <taxon>Poeciliidae</taxon>
        <taxon>Poeciliinae</taxon>
        <taxon>Xiphophorus</taxon>
    </lineage>
</organism>
<dbReference type="InterPro" id="IPR003879">
    <property type="entry name" value="Butyrophylin_SPRY"/>
</dbReference>
<dbReference type="SMART" id="SM00589">
    <property type="entry name" value="PRY"/>
    <property type="match status" value="1"/>
</dbReference>
<evidence type="ECO:0000256" key="4">
    <source>
        <dbReference type="PROSITE-ProRule" id="PRU00024"/>
    </source>
</evidence>
<dbReference type="CDD" id="cd19769">
    <property type="entry name" value="Bbox2_TRIM16-like"/>
    <property type="match status" value="1"/>
</dbReference>
<evidence type="ECO:0000256" key="3">
    <source>
        <dbReference type="ARBA" id="ARBA00022833"/>
    </source>
</evidence>
<dbReference type="Pfam" id="PF13445">
    <property type="entry name" value="zf-RING_UBOX"/>
    <property type="match status" value="1"/>
</dbReference>
<dbReference type="Proteomes" id="UP000261380">
    <property type="component" value="Unplaced"/>
</dbReference>
<dbReference type="GO" id="GO:0008270">
    <property type="term" value="F:zinc ion binding"/>
    <property type="evidence" value="ECO:0007669"/>
    <property type="project" value="UniProtKB-KW"/>
</dbReference>
<protein>
    <submittedName>
        <fullName evidence="8">Uncharacterized protein</fullName>
    </submittedName>
</protein>
<dbReference type="Gene3D" id="3.30.40.10">
    <property type="entry name" value="Zinc/RING finger domain, C3HC4 (zinc finger)"/>
    <property type="match status" value="1"/>
</dbReference>
<dbReference type="SMART" id="SM00449">
    <property type="entry name" value="SPRY"/>
    <property type="match status" value="1"/>
</dbReference>
<name>A0A3B5KQZ2_9TELE</name>
<evidence type="ECO:0000259" key="6">
    <source>
        <dbReference type="PROSITE" id="PS50119"/>
    </source>
</evidence>
<feature type="domain" description="RING-type" evidence="5">
    <location>
        <begin position="15"/>
        <end position="62"/>
    </location>
</feature>
<evidence type="ECO:0000256" key="1">
    <source>
        <dbReference type="ARBA" id="ARBA00022723"/>
    </source>
</evidence>
<dbReference type="SUPFAM" id="SSF57845">
    <property type="entry name" value="B-box zinc-binding domain"/>
    <property type="match status" value="1"/>
</dbReference>
<accession>A0A3B5KQZ2</accession>
<dbReference type="SMART" id="SM00184">
    <property type="entry name" value="RING"/>
    <property type="match status" value="1"/>
</dbReference>
<evidence type="ECO:0000313" key="9">
    <source>
        <dbReference type="Proteomes" id="UP000261380"/>
    </source>
</evidence>
<dbReference type="Gene3D" id="2.60.120.920">
    <property type="match status" value="1"/>
</dbReference>
<dbReference type="SMART" id="SM00336">
    <property type="entry name" value="BBOX"/>
    <property type="match status" value="1"/>
</dbReference>
<dbReference type="SUPFAM" id="SSF57850">
    <property type="entry name" value="RING/U-box"/>
    <property type="match status" value="1"/>
</dbReference>
<keyword evidence="1" id="KW-0479">Metal-binding</keyword>
<evidence type="ECO:0000313" key="8">
    <source>
        <dbReference type="Ensembl" id="ENSXCOP00000000300.1"/>
    </source>
</evidence>
<evidence type="ECO:0000259" key="7">
    <source>
        <dbReference type="PROSITE" id="PS50188"/>
    </source>
</evidence>
<keyword evidence="9" id="KW-1185">Reference proteome</keyword>
<evidence type="ECO:0000256" key="2">
    <source>
        <dbReference type="ARBA" id="ARBA00022771"/>
    </source>
</evidence>
<reference evidence="8" key="1">
    <citation type="submission" date="2025-08" db="UniProtKB">
        <authorList>
            <consortium name="Ensembl"/>
        </authorList>
    </citation>
    <scope>IDENTIFICATION</scope>
</reference>
<dbReference type="Pfam" id="PF00643">
    <property type="entry name" value="zf-B_box"/>
    <property type="match status" value="1"/>
</dbReference>
<dbReference type="InterPro" id="IPR013083">
    <property type="entry name" value="Znf_RING/FYVE/PHD"/>
</dbReference>
<dbReference type="Ensembl" id="ENSXCOT00000000307.1">
    <property type="protein sequence ID" value="ENSXCOP00000000300.1"/>
    <property type="gene ID" value="ENSXCOG00000000180.1"/>
</dbReference>
<dbReference type="PROSITE" id="PS00518">
    <property type="entry name" value="ZF_RING_1"/>
    <property type="match status" value="1"/>
</dbReference>
<dbReference type="InterPro" id="IPR001841">
    <property type="entry name" value="Znf_RING"/>
</dbReference>
<dbReference type="InterPro" id="IPR000315">
    <property type="entry name" value="Znf_B-box"/>
</dbReference>
<dbReference type="SUPFAM" id="SSF49899">
    <property type="entry name" value="Concanavalin A-like lectins/glucanases"/>
    <property type="match status" value="1"/>
</dbReference>
<sequence>MASATSLMADDNFSCSICLDVFTKPVSIPCGHTFCQDCITKHWETSSSPLQEAPFGKSCLVCFMSFCTTHLQPHQTLPNLQRHKLIQPVNDLQNRLCKTHGEPLEFFCRGDQMFLCLSCKVKDHKMHTVVTLEEEANIRKIKLGKEKESTDQMIKTRQQIILDIQSSLDRIGKNADQALSYKNHAMAAVADYIQRSQIELTEVINTKLQQIEKEGMDFTTELDVKDWPNLKLNTAEFAIQDAMDELQRSVKSKINTLCDPTFREKQQYAVDVTFDPDTAHPLLNVSADGKQVATGYQKRNVDNKEERFQKVLNVLAKEGFSSGKFYYEVQVRGKTQWDLGVVSESINRKGDIRLSPKNGYWTIWFRNGNELTANAGPAVNLPVRQIPEKVGVFVDYEEGQVSFYDVDARATIFSFMGNSFTTKLFPFFSPCNRKCSRPVSSNVSSSP</sequence>
<dbReference type="InterPro" id="IPR017907">
    <property type="entry name" value="Znf_RING_CS"/>
</dbReference>
<dbReference type="InterPro" id="IPR001870">
    <property type="entry name" value="B30.2/SPRY"/>
</dbReference>
<reference evidence="8" key="2">
    <citation type="submission" date="2025-09" db="UniProtKB">
        <authorList>
            <consortium name="Ensembl"/>
        </authorList>
    </citation>
    <scope>IDENTIFICATION</scope>
</reference>
<dbReference type="Pfam" id="PF13765">
    <property type="entry name" value="PRY"/>
    <property type="match status" value="1"/>
</dbReference>
<proteinExistence type="predicted"/>
<dbReference type="InterPro" id="IPR006574">
    <property type="entry name" value="PRY"/>
</dbReference>
<dbReference type="Pfam" id="PF00622">
    <property type="entry name" value="SPRY"/>
    <property type="match status" value="1"/>
</dbReference>
<dbReference type="AlphaFoldDB" id="A0A3B5KQZ2"/>
<dbReference type="InterPro" id="IPR003877">
    <property type="entry name" value="SPRY_dom"/>
</dbReference>
<dbReference type="FunFam" id="2.60.120.920:FF:000004">
    <property type="entry name" value="Butyrophilin subfamily 1 member A1"/>
    <property type="match status" value="1"/>
</dbReference>
<dbReference type="CDD" id="cd13733">
    <property type="entry name" value="SPRY_PRY_C-I_1"/>
    <property type="match status" value="1"/>
</dbReference>
<evidence type="ECO:0000259" key="5">
    <source>
        <dbReference type="PROSITE" id="PS50089"/>
    </source>
</evidence>
<dbReference type="GeneTree" id="ENSGT01040000240385"/>
<dbReference type="InterPro" id="IPR043136">
    <property type="entry name" value="B30.2/SPRY_sf"/>
</dbReference>
<dbReference type="PROSITE" id="PS50188">
    <property type="entry name" value="B302_SPRY"/>
    <property type="match status" value="1"/>
</dbReference>
<dbReference type="InterPro" id="IPR013320">
    <property type="entry name" value="ConA-like_dom_sf"/>
</dbReference>
<dbReference type="Gene3D" id="3.30.160.60">
    <property type="entry name" value="Classic Zinc Finger"/>
    <property type="match status" value="1"/>
</dbReference>
<dbReference type="InterPro" id="IPR027370">
    <property type="entry name" value="Znf-RING_euk"/>
</dbReference>
<dbReference type="PROSITE" id="PS50119">
    <property type="entry name" value="ZF_BBOX"/>
    <property type="match status" value="1"/>
</dbReference>
<keyword evidence="2 4" id="KW-0863">Zinc-finger</keyword>
<dbReference type="PRINTS" id="PR01407">
    <property type="entry name" value="BUTYPHLNCDUF"/>
</dbReference>
<feature type="domain" description="B30.2/SPRY" evidence="7">
    <location>
        <begin position="252"/>
        <end position="447"/>
    </location>
</feature>
<feature type="domain" description="B box-type" evidence="6">
    <location>
        <begin position="92"/>
        <end position="132"/>
    </location>
</feature>